<dbReference type="PANTHER" id="PTHR34180">
    <property type="entry name" value="PEPTIDASE C45"/>
    <property type="match status" value="1"/>
</dbReference>
<dbReference type="RefSeq" id="WP_136891432.1">
    <property type="nucleotide sequence ID" value="NZ_CP034413.3"/>
</dbReference>
<reference evidence="3" key="1">
    <citation type="submission" date="2018-12" db="EMBL/GenBank/DDBJ databases">
        <title>Dusodibacter welbiota gen. nov., sp. nov., isolated from human faeces and emended description of the Oscillibacter genus.</title>
        <authorList>
            <person name="Le Roy T."/>
            <person name="Van der Smissen P."/>
            <person name="Delzenne N."/>
            <person name="Muccioli G."/>
            <person name="Collet J.F."/>
            <person name="Cani P.D."/>
        </authorList>
    </citation>
    <scope>NUCLEOTIDE SEQUENCE [LARGE SCALE GENOMIC DNA]</scope>
    <source>
        <strain evidence="3">J115</strain>
    </source>
</reference>
<dbReference type="EMBL" id="CP034413">
    <property type="protein sequence ID" value="QCI59859.1"/>
    <property type="molecule type" value="Genomic_DNA"/>
</dbReference>
<dbReference type="Pfam" id="PF03417">
    <property type="entry name" value="AAT"/>
    <property type="match status" value="1"/>
</dbReference>
<dbReference type="AlphaFoldDB" id="A0A4D7AL98"/>
<name>A0A4D7AL98_9FIRM</name>
<accession>A0A4D7AL98</accession>
<dbReference type="InterPro" id="IPR047794">
    <property type="entry name" value="C45_proenzyme-like"/>
</dbReference>
<dbReference type="InterPro" id="IPR047801">
    <property type="entry name" value="Peptidase_C45"/>
</dbReference>
<dbReference type="PANTHER" id="PTHR34180:SF1">
    <property type="entry name" value="BETA-ALANYL-DOPAMINE_CARCININE HYDROLASE"/>
    <property type="match status" value="1"/>
</dbReference>
<keyword evidence="2" id="KW-0808">Transferase</keyword>
<gene>
    <name evidence="2" type="ORF">EIO64_12035</name>
</gene>
<evidence type="ECO:0000259" key="1">
    <source>
        <dbReference type="Pfam" id="PF03417"/>
    </source>
</evidence>
<dbReference type="InterPro" id="IPR029055">
    <property type="entry name" value="Ntn_hydrolases_N"/>
</dbReference>
<dbReference type="InterPro" id="IPR005079">
    <property type="entry name" value="Peptidase_C45_hydrolase"/>
</dbReference>
<dbReference type="Proteomes" id="UP000298642">
    <property type="component" value="Chromosome"/>
</dbReference>
<dbReference type="Gene3D" id="3.60.60.10">
    <property type="entry name" value="Penicillin V Acylase, Chain A"/>
    <property type="match status" value="1"/>
</dbReference>
<dbReference type="KEGG" id="obj:EIO64_12035"/>
<proteinExistence type="predicted"/>
<keyword evidence="3" id="KW-1185">Reference proteome</keyword>
<organism evidence="2 3">
    <name type="scientific">Dysosmobacter welbionis</name>
    <dbReference type="NCBI Taxonomy" id="2093857"/>
    <lineage>
        <taxon>Bacteria</taxon>
        <taxon>Bacillati</taxon>
        <taxon>Bacillota</taxon>
        <taxon>Clostridia</taxon>
        <taxon>Eubacteriales</taxon>
        <taxon>Oscillospiraceae</taxon>
        <taxon>Dysosmobacter</taxon>
    </lineage>
</organism>
<keyword evidence="2" id="KW-0012">Acyltransferase</keyword>
<dbReference type="SUPFAM" id="SSF56235">
    <property type="entry name" value="N-terminal nucleophile aminohydrolases (Ntn hydrolases)"/>
    <property type="match status" value="1"/>
</dbReference>
<protein>
    <submittedName>
        <fullName evidence="2">Acyl-CoA--6-aminopenicillanic acid acyltransferase</fullName>
    </submittedName>
</protein>
<feature type="domain" description="Peptidase C45 hydrolase" evidence="1">
    <location>
        <begin position="98"/>
        <end position="322"/>
    </location>
</feature>
<dbReference type="GO" id="GO:0016746">
    <property type="term" value="F:acyltransferase activity"/>
    <property type="evidence" value="ECO:0007669"/>
    <property type="project" value="UniProtKB-KW"/>
</dbReference>
<sequence length="340" mass="36875">MNHLTLRGTHREMGFQWGARLAERGLRLLDHVPFPLEAERRAFAAACHPAYARHFPAALEELEGLAAGQNCRQEDLETVLFTTYALPPACGCSCLAVSNGNGVFFGRNSDFLTALEPDYTHVTYGFSDRAIPFTGNTTSFVQMEDAVNARGLAIGLTSVYTPRPRPGLNAGMVLRLLAETCAAVPEALDRLRALPLASCQTLTLADAAGDIAVAECSPEGMRVERPGPAGPFVCAANLFHSDLAVPLPPGLDSWRAAERYDTMRRVLEREGETLALSGVQALLAGRKGFLCQYDRAAGRDTVWSAACDLTRRRCLLAEGNPGRTAFREIPFPVERGDSRP</sequence>
<dbReference type="NCBIfam" id="NF040521">
    <property type="entry name" value="C45_proenzyme"/>
    <property type="match status" value="1"/>
</dbReference>
<evidence type="ECO:0000313" key="3">
    <source>
        <dbReference type="Proteomes" id="UP000298642"/>
    </source>
</evidence>
<evidence type="ECO:0000313" key="2">
    <source>
        <dbReference type="EMBL" id="QCI59859.1"/>
    </source>
</evidence>